<keyword evidence="1" id="KW-0472">Membrane</keyword>
<evidence type="ECO:0000313" key="3">
    <source>
        <dbReference type="WBParaSite" id="L893_g2438.t1"/>
    </source>
</evidence>
<reference evidence="3" key="1">
    <citation type="submission" date="2016-11" db="UniProtKB">
        <authorList>
            <consortium name="WormBaseParasite"/>
        </authorList>
    </citation>
    <scope>IDENTIFICATION</scope>
</reference>
<keyword evidence="1" id="KW-1133">Transmembrane helix</keyword>
<dbReference type="PANTHER" id="PTHR23021">
    <property type="entry name" value="SERPENTINE RECEPTOR, CLASS T"/>
    <property type="match status" value="1"/>
</dbReference>
<dbReference type="Pfam" id="PF10321">
    <property type="entry name" value="7TM_GPCR_Srt"/>
    <property type="match status" value="1"/>
</dbReference>
<keyword evidence="1" id="KW-0812">Transmembrane</keyword>
<proteinExistence type="predicted"/>
<keyword evidence="2" id="KW-1185">Reference proteome</keyword>
<feature type="transmembrane region" description="Helical" evidence="1">
    <location>
        <begin position="101"/>
        <end position="123"/>
    </location>
</feature>
<dbReference type="InterPro" id="IPR019425">
    <property type="entry name" value="7TM_GPCR_serpentine_rcpt_Srt"/>
</dbReference>
<dbReference type="Proteomes" id="UP000095287">
    <property type="component" value="Unplaced"/>
</dbReference>
<sequence>MEDLCSQDKRLIIGGAVQPDGTETKRIIIGSIYLIIAVISIPICLFDISVFCRKPYVNQSCYKLLTITTILDVLNLINNALIPGILSALNVTPCNGGYWTVYFGFYHILIWTAYCSASEVLAINRVMIFVSKRWSTLLYEGRRTWLWLLVVLAYVAGCVAWVPGAKYIYDPNAGVIYDWHFNQMHVFNNFFKMGFLTTAYMIMLGCIIYQIRNSGTMRERSQIKISLITLSTAALANIGALGYMVVEFLPKDSFVGQNAGVIAELCWIALHAGTGIIYLCFNQAVKDRFLGIFGKNKIQFTVVTMISPQSRRLPTEHLY</sequence>
<dbReference type="WBParaSite" id="L893_g2438.t1">
    <property type="protein sequence ID" value="L893_g2438.t1"/>
    <property type="gene ID" value="L893_g2438"/>
</dbReference>
<dbReference type="Gene3D" id="1.20.1070.10">
    <property type="entry name" value="Rhodopsin 7-helix transmembrane proteins"/>
    <property type="match status" value="1"/>
</dbReference>
<feature type="transmembrane region" description="Helical" evidence="1">
    <location>
        <begin position="258"/>
        <end position="281"/>
    </location>
</feature>
<dbReference type="AlphaFoldDB" id="A0A1I7ZAE4"/>
<accession>A0A1I7ZAE4</accession>
<protein>
    <submittedName>
        <fullName evidence="3">G_PROTEIN_RECEP_F1_2 domain-containing protein</fullName>
    </submittedName>
</protein>
<dbReference type="SUPFAM" id="SSF81321">
    <property type="entry name" value="Family A G protein-coupled receptor-like"/>
    <property type="match status" value="1"/>
</dbReference>
<feature type="transmembrane region" description="Helical" evidence="1">
    <location>
        <begin position="27"/>
        <end position="52"/>
    </location>
</feature>
<feature type="transmembrane region" description="Helical" evidence="1">
    <location>
        <begin position="64"/>
        <end position="89"/>
    </location>
</feature>
<organism evidence="2 3">
    <name type="scientific">Steinernema glaseri</name>
    <dbReference type="NCBI Taxonomy" id="37863"/>
    <lineage>
        <taxon>Eukaryota</taxon>
        <taxon>Metazoa</taxon>
        <taxon>Ecdysozoa</taxon>
        <taxon>Nematoda</taxon>
        <taxon>Chromadorea</taxon>
        <taxon>Rhabditida</taxon>
        <taxon>Tylenchina</taxon>
        <taxon>Panagrolaimomorpha</taxon>
        <taxon>Strongyloidoidea</taxon>
        <taxon>Steinernematidae</taxon>
        <taxon>Steinernema</taxon>
    </lineage>
</organism>
<name>A0A1I7ZAE4_9BILA</name>
<evidence type="ECO:0000256" key="1">
    <source>
        <dbReference type="SAM" id="Phobius"/>
    </source>
</evidence>
<feature type="transmembrane region" description="Helical" evidence="1">
    <location>
        <begin position="144"/>
        <end position="169"/>
    </location>
</feature>
<feature type="transmembrane region" description="Helical" evidence="1">
    <location>
        <begin position="223"/>
        <end position="246"/>
    </location>
</feature>
<feature type="transmembrane region" description="Helical" evidence="1">
    <location>
        <begin position="189"/>
        <end position="211"/>
    </location>
</feature>
<evidence type="ECO:0000313" key="2">
    <source>
        <dbReference type="Proteomes" id="UP000095287"/>
    </source>
</evidence>
<dbReference type="PANTHER" id="PTHR23021:SF11">
    <property type="entry name" value="SERPENTINE RECEPTOR, CLASS T"/>
    <property type="match status" value="1"/>
</dbReference>